<dbReference type="OrthoDB" id="2243706at2"/>
<dbReference type="EMBL" id="CP032627">
    <property type="protein sequence ID" value="AYG00924.1"/>
    <property type="molecule type" value="Genomic_DNA"/>
</dbReference>
<evidence type="ECO:0000313" key="2">
    <source>
        <dbReference type="EMBL" id="AYG00924.1"/>
    </source>
</evidence>
<gene>
    <name evidence="2" type="ORF">D7I46_07355</name>
</gene>
<protein>
    <submittedName>
        <fullName evidence="2">Uncharacterized protein</fullName>
    </submittedName>
</protein>
<dbReference type="InterPro" id="IPR047909">
    <property type="entry name" value="SPJ_0845-like_N"/>
</dbReference>
<dbReference type="RefSeq" id="WP_120772307.1">
    <property type="nucleotide sequence ID" value="NZ_CP032627.1"/>
</dbReference>
<name>A0A387BF79_9LACT</name>
<keyword evidence="3" id="KW-1185">Reference proteome</keyword>
<dbReference type="NCBIfam" id="NF040897">
    <property type="entry name" value="SPJ_0845_Nterm"/>
    <property type="match status" value="1"/>
</dbReference>
<proteinExistence type="predicted"/>
<evidence type="ECO:0000313" key="3">
    <source>
        <dbReference type="Proteomes" id="UP000269374"/>
    </source>
</evidence>
<feature type="region of interest" description="Disordered" evidence="1">
    <location>
        <begin position="29"/>
        <end position="64"/>
    </location>
</feature>
<evidence type="ECO:0000256" key="1">
    <source>
        <dbReference type="SAM" id="MobiDB-lite"/>
    </source>
</evidence>
<dbReference type="AlphaFoldDB" id="A0A387BF79"/>
<organism evidence="2 3">
    <name type="scientific">Lactococcus allomyrinae</name>
    <dbReference type="NCBI Taxonomy" id="2419773"/>
    <lineage>
        <taxon>Bacteria</taxon>
        <taxon>Bacillati</taxon>
        <taxon>Bacillota</taxon>
        <taxon>Bacilli</taxon>
        <taxon>Lactobacillales</taxon>
        <taxon>Streptococcaceae</taxon>
        <taxon>Lactococcus</taxon>
    </lineage>
</organism>
<accession>A0A387BF79</accession>
<reference evidence="2 3" key="1">
    <citation type="submission" date="2018-09" db="EMBL/GenBank/DDBJ databases">
        <title>Genome sequencing of strain 1JSPR-7.</title>
        <authorList>
            <person name="Heo J."/>
            <person name="Kim S.-J."/>
            <person name="Kwon S.-W."/>
        </authorList>
    </citation>
    <scope>NUCLEOTIDE SEQUENCE [LARGE SCALE GENOMIC DNA]</scope>
    <source>
        <strain evidence="2 3">1JSPR-7</strain>
    </source>
</reference>
<sequence>MGLTFRKRDDFDKMMDDLGVSTVDLVIDDENKTTSSTDKKDDPFAKFLKPKSDENKKEKNELKS</sequence>
<dbReference type="Proteomes" id="UP000269374">
    <property type="component" value="Chromosome"/>
</dbReference>
<dbReference type="KEGG" id="lact:D7I46_07355"/>